<organism evidence="3 4">
    <name type="scientific">Trametes pubescens</name>
    <name type="common">White-rot fungus</name>
    <dbReference type="NCBI Taxonomy" id="154538"/>
    <lineage>
        <taxon>Eukaryota</taxon>
        <taxon>Fungi</taxon>
        <taxon>Dikarya</taxon>
        <taxon>Basidiomycota</taxon>
        <taxon>Agaricomycotina</taxon>
        <taxon>Agaricomycetes</taxon>
        <taxon>Polyporales</taxon>
        <taxon>Polyporaceae</taxon>
        <taxon>Trametes</taxon>
    </lineage>
</organism>
<dbReference type="Proteomes" id="UP000184267">
    <property type="component" value="Unassembled WGS sequence"/>
</dbReference>
<dbReference type="PANTHER" id="PTHR10622">
    <property type="entry name" value="HET DOMAIN-CONTAINING PROTEIN"/>
    <property type="match status" value="1"/>
</dbReference>
<evidence type="ECO:0000259" key="2">
    <source>
        <dbReference type="Pfam" id="PF26640"/>
    </source>
</evidence>
<feature type="domain" description="Heterokaryon incompatibility" evidence="1">
    <location>
        <begin position="24"/>
        <end position="115"/>
    </location>
</feature>
<dbReference type="Pfam" id="PF26640">
    <property type="entry name" value="DUF8212"/>
    <property type="match status" value="1"/>
</dbReference>
<name>A0A1M2VFV0_TRAPU</name>
<reference evidence="3 4" key="1">
    <citation type="submission" date="2016-10" db="EMBL/GenBank/DDBJ databases">
        <title>Genome sequence of the basidiomycete white-rot fungus Trametes pubescens.</title>
        <authorList>
            <person name="Makela M.R."/>
            <person name="Granchi Z."/>
            <person name="Peng M."/>
            <person name="De Vries R.P."/>
            <person name="Grigoriev I."/>
            <person name="Riley R."/>
            <person name="Hilden K."/>
        </authorList>
    </citation>
    <scope>NUCLEOTIDE SEQUENCE [LARGE SCALE GENOMIC DNA]</scope>
    <source>
        <strain evidence="3 4">FBCC735</strain>
    </source>
</reference>
<dbReference type="InterPro" id="IPR058525">
    <property type="entry name" value="DUF8212"/>
</dbReference>
<evidence type="ECO:0000259" key="1">
    <source>
        <dbReference type="Pfam" id="PF06985"/>
    </source>
</evidence>
<gene>
    <name evidence="3" type="ORF">TRAPUB_2650</name>
</gene>
<dbReference type="InterPro" id="IPR010730">
    <property type="entry name" value="HET"/>
</dbReference>
<dbReference type="EMBL" id="MNAD01001305">
    <property type="protein sequence ID" value="OJT06491.1"/>
    <property type="molecule type" value="Genomic_DNA"/>
</dbReference>
<dbReference type="OMA" id="RCCELAK"/>
<comment type="caution">
    <text evidence="3">The sequence shown here is derived from an EMBL/GenBank/DDBJ whole genome shotgun (WGS) entry which is preliminary data.</text>
</comment>
<evidence type="ECO:0000313" key="3">
    <source>
        <dbReference type="EMBL" id="OJT06491.1"/>
    </source>
</evidence>
<dbReference type="OrthoDB" id="2727312at2759"/>
<dbReference type="Pfam" id="PF06985">
    <property type="entry name" value="HET"/>
    <property type="match status" value="1"/>
</dbReference>
<dbReference type="STRING" id="154538.A0A1M2VFV0"/>
<evidence type="ECO:0000313" key="4">
    <source>
        <dbReference type="Proteomes" id="UP000184267"/>
    </source>
</evidence>
<feature type="domain" description="DUF8212" evidence="2">
    <location>
        <begin position="228"/>
        <end position="350"/>
    </location>
</feature>
<dbReference type="AlphaFoldDB" id="A0A1M2VFV0"/>
<proteinExistence type="predicted"/>
<dbReference type="PANTHER" id="PTHR10622:SF10">
    <property type="entry name" value="HET DOMAIN-CONTAINING PROTEIN"/>
    <property type="match status" value="1"/>
</dbReference>
<accession>A0A1M2VFV0</accession>
<protein>
    <submittedName>
        <fullName evidence="3">Vegetative incompatibility protein HET-E-1</fullName>
    </submittedName>
</protein>
<sequence length="661" mass="74174">MWLLNTEDAVLKYFNGPEDVKGGYAILSHVWKKQEQSFQEVQGLLYQDGVPRTRASAKLRECCALAEAHGYQWLWIDTCCIDKTSSAELSEAINSMFDWYAHAQVCYVYLHDVPKHESPAAPGSAFRRSEWFTRGWTLQELIAPDSVVFLSKTWTVLGTKAALARVLEEVTGIDADVLTFRRKLSDISVARRMSWAAGRRTTRIEDEAYALMGIFSVSMPTIYGEGRRAFQRLQEEIIKQSPDQTIFAWGDRVPISALPLSTREKFSPRPRDPDGYLLAPSPAAFAHSADMVPVPMDVAIETASTIFRGSKLHAVRELLRKRLGHTENPRMQVPEFTVTSHGVRCRLPVIEDRAGDGSFSVGVLACQHVCSDTGIRTGIGLVLQRTEAPGNTTKTAQYHAGLPSHLKADNLNQQPLKRQRLLIINPAAHDLTPTRARRLALKWRKLYLAQPPQRSSGPGPAHVRTIPLRFLFPAWLLVELDKRGFRAAPAPVGEKERPVAMRTPVLYTRWHMRSVVFANAVTGEAFAVQLGRCEDALWATVSFTPAWGASTTCAGEEVDEDEDEEGEEAYPLEVHQYTSPDECERHHISCWPDGSKTFGDADRSVRLTFSRRQQEPDDLYVVDVQLAGRVYTRMRRVGRVFHPAHMDVEQSPTLELGGVFT</sequence>
<keyword evidence="4" id="KW-1185">Reference proteome</keyword>